<dbReference type="AlphaFoldDB" id="A0A7J8BSI7"/>
<sequence>MSPTCPPTVKEEQEHFLTRSRLRRAARPGRGRVPVAQPRLAGHFPGAPRRPRRSQRGAGVVLATKQSRKAPAGQHPAASPLFQFPAACRPEVPRHRNPLPAARGSGGRWGAAGRPLSGARNGPQGNAAAVSPVESVGRHV</sequence>
<protein>
    <submittedName>
        <fullName evidence="2">Uncharacterized protein</fullName>
    </submittedName>
</protein>
<gene>
    <name evidence="2" type="ORF">HJG63_009528</name>
</gene>
<evidence type="ECO:0000256" key="1">
    <source>
        <dbReference type="SAM" id="MobiDB-lite"/>
    </source>
</evidence>
<proteinExistence type="predicted"/>
<dbReference type="EMBL" id="JACASE010000016">
    <property type="protein sequence ID" value="KAF6401421.1"/>
    <property type="molecule type" value="Genomic_DNA"/>
</dbReference>
<feature type="compositionally biased region" description="Basic residues" evidence="1">
    <location>
        <begin position="18"/>
        <end position="30"/>
    </location>
</feature>
<accession>A0A7J8BSI7</accession>
<organism evidence="2 3">
    <name type="scientific">Rousettus aegyptiacus</name>
    <name type="common">Egyptian fruit bat</name>
    <name type="synonym">Pteropus aegyptiacus</name>
    <dbReference type="NCBI Taxonomy" id="9407"/>
    <lineage>
        <taxon>Eukaryota</taxon>
        <taxon>Metazoa</taxon>
        <taxon>Chordata</taxon>
        <taxon>Craniata</taxon>
        <taxon>Vertebrata</taxon>
        <taxon>Euteleostomi</taxon>
        <taxon>Mammalia</taxon>
        <taxon>Eutheria</taxon>
        <taxon>Laurasiatheria</taxon>
        <taxon>Chiroptera</taxon>
        <taxon>Yinpterochiroptera</taxon>
        <taxon>Pteropodoidea</taxon>
        <taxon>Pteropodidae</taxon>
        <taxon>Rousettinae</taxon>
        <taxon>Rousettus</taxon>
    </lineage>
</organism>
<evidence type="ECO:0000313" key="2">
    <source>
        <dbReference type="EMBL" id="KAF6401421.1"/>
    </source>
</evidence>
<feature type="region of interest" description="Disordered" evidence="1">
    <location>
        <begin position="92"/>
        <end position="140"/>
    </location>
</feature>
<reference evidence="2 3" key="1">
    <citation type="journal article" date="2020" name="Nature">
        <title>Six reference-quality genomes reveal evolution of bat adaptations.</title>
        <authorList>
            <person name="Jebb D."/>
            <person name="Huang Z."/>
            <person name="Pippel M."/>
            <person name="Hughes G.M."/>
            <person name="Lavrichenko K."/>
            <person name="Devanna P."/>
            <person name="Winkler S."/>
            <person name="Jermiin L.S."/>
            <person name="Skirmuntt E.C."/>
            <person name="Katzourakis A."/>
            <person name="Burkitt-Gray L."/>
            <person name="Ray D.A."/>
            <person name="Sullivan K.A.M."/>
            <person name="Roscito J.G."/>
            <person name="Kirilenko B.M."/>
            <person name="Davalos L.M."/>
            <person name="Corthals A.P."/>
            <person name="Power M.L."/>
            <person name="Jones G."/>
            <person name="Ransome R.D."/>
            <person name="Dechmann D.K.N."/>
            <person name="Locatelli A.G."/>
            <person name="Puechmaille S.J."/>
            <person name="Fedrigo O."/>
            <person name="Jarvis E.D."/>
            <person name="Hiller M."/>
            <person name="Vernes S.C."/>
            <person name="Myers E.W."/>
            <person name="Teeling E.C."/>
        </authorList>
    </citation>
    <scope>NUCLEOTIDE SEQUENCE [LARGE SCALE GENOMIC DNA]</scope>
    <source>
        <strain evidence="2">MRouAeg1</strain>
        <tissue evidence="2">Muscle</tissue>
    </source>
</reference>
<evidence type="ECO:0000313" key="3">
    <source>
        <dbReference type="Proteomes" id="UP000593571"/>
    </source>
</evidence>
<keyword evidence="3" id="KW-1185">Reference proteome</keyword>
<feature type="region of interest" description="Disordered" evidence="1">
    <location>
        <begin position="1"/>
        <end position="79"/>
    </location>
</feature>
<comment type="caution">
    <text evidence="2">The sequence shown here is derived from an EMBL/GenBank/DDBJ whole genome shotgun (WGS) entry which is preliminary data.</text>
</comment>
<dbReference type="Proteomes" id="UP000593571">
    <property type="component" value="Unassembled WGS sequence"/>
</dbReference>
<name>A0A7J8BSI7_ROUAE</name>